<keyword evidence="2 6" id="KW-0378">Hydrolase</keyword>
<evidence type="ECO:0000259" key="8">
    <source>
        <dbReference type="PROSITE" id="PS51192"/>
    </source>
</evidence>
<dbReference type="Proteomes" id="UP000694399">
    <property type="component" value="Chromosome C1"/>
</dbReference>
<reference evidence="10" key="1">
    <citation type="journal article" date="2019" name="bioRxiv">
        <title>Long live the king: chromosome-level assembly of the lion (Panthera leo) using linked-read, Hi-C, and long read data.</title>
        <authorList>
            <person name="Armstrong E.E."/>
            <person name="Taylor R.W."/>
            <person name="Miller D.E."/>
            <person name="Kaelin C."/>
            <person name="Barsh G."/>
            <person name="Hadly E.A."/>
            <person name="Petrov D."/>
        </authorList>
    </citation>
    <scope>NUCLEOTIDE SEQUENCE [LARGE SCALE GENOMIC DNA]</scope>
</reference>
<dbReference type="InterPro" id="IPR027417">
    <property type="entry name" value="P-loop_NTPase"/>
</dbReference>
<dbReference type="GO" id="GO:0003724">
    <property type="term" value="F:RNA helicase activity"/>
    <property type="evidence" value="ECO:0007669"/>
    <property type="project" value="UniProtKB-EC"/>
</dbReference>
<dbReference type="InterPro" id="IPR011545">
    <property type="entry name" value="DEAD/DEAH_box_helicase_dom"/>
</dbReference>
<accession>A0A8C8Y9N4</accession>
<reference evidence="10" key="2">
    <citation type="submission" date="2025-08" db="UniProtKB">
        <authorList>
            <consortium name="Ensembl"/>
        </authorList>
    </citation>
    <scope>IDENTIFICATION</scope>
</reference>
<sequence>MSVSQESQSRDNDCNENVGSFDDTNLSESLLCDIYTSGFERPLAIQQQDILPCIKGYYVIAPAQSGTGKTVAFAMWILQQIELDLKAPKDLVLTPTRELTQQIQKVAMAFGDYVGTSCHTCIGGTHVTHVHAEVQKLQMEAPHIIVGTPNHGFDIPWGTKEKQDGGGKGAKGWISGLFFSFLFLRMNVTF</sequence>
<evidence type="ECO:0000256" key="2">
    <source>
        <dbReference type="ARBA" id="ARBA00022801"/>
    </source>
</evidence>
<dbReference type="PROSITE" id="PS51192">
    <property type="entry name" value="HELICASE_ATP_BIND_1"/>
    <property type="match status" value="1"/>
</dbReference>
<protein>
    <recommendedName>
        <fullName evidence="6">ATP-dependent RNA helicase</fullName>
        <ecNumber evidence="6">3.6.4.13</ecNumber>
    </recommendedName>
</protein>
<feature type="region of interest" description="Disordered" evidence="7">
    <location>
        <begin position="1"/>
        <end position="20"/>
    </location>
</feature>
<comment type="catalytic activity">
    <reaction evidence="6">
        <text>ATP + H2O = ADP + phosphate + H(+)</text>
        <dbReference type="Rhea" id="RHEA:13065"/>
        <dbReference type="ChEBI" id="CHEBI:15377"/>
        <dbReference type="ChEBI" id="CHEBI:15378"/>
        <dbReference type="ChEBI" id="CHEBI:30616"/>
        <dbReference type="ChEBI" id="CHEBI:43474"/>
        <dbReference type="ChEBI" id="CHEBI:456216"/>
        <dbReference type="EC" id="3.6.4.13"/>
    </reaction>
</comment>
<dbReference type="Gene3D" id="3.40.50.300">
    <property type="entry name" value="P-loop containing nucleotide triphosphate hydrolases"/>
    <property type="match status" value="1"/>
</dbReference>
<dbReference type="Pfam" id="PF00270">
    <property type="entry name" value="DEAD"/>
    <property type="match status" value="1"/>
</dbReference>
<evidence type="ECO:0000256" key="5">
    <source>
        <dbReference type="PROSITE-ProRule" id="PRU00552"/>
    </source>
</evidence>
<organism evidence="10 11">
    <name type="scientific">Panthera leo</name>
    <name type="common">Lion</name>
    <dbReference type="NCBI Taxonomy" id="9689"/>
    <lineage>
        <taxon>Eukaryota</taxon>
        <taxon>Metazoa</taxon>
        <taxon>Chordata</taxon>
        <taxon>Craniata</taxon>
        <taxon>Vertebrata</taxon>
        <taxon>Euteleostomi</taxon>
        <taxon>Mammalia</taxon>
        <taxon>Eutheria</taxon>
        <taxon>Laurasiatheria</taxon>
        <taxon>Carnivora</taxon>
        <taxon>Feliformia</taxon>
        <taxon>Felidae</taxon>
        <taxon>Pantherinae</taxon>
        <taxon>Panthera</taxon>
    </lineage>
</organism>
<feature type="domain" description="DEAD-box RNA helicase Q" evidence="9">
    <location>
        <begin position="19"/>
        <end position="47"/>
    </location>
</feature>
<keyword evidence="4 6" id="KW-0067">ATP-binding</keyword>
<evidence type="ECO:0000256" key="3">
    <source>
        <dbReference type="ARBA" id="ARBA00022806"/>
    </source>
</evidence>
<evidence type="ECO:0000313" key="11">
    <source>
        <dbReference type="Proteomes" id="UP000694399"/>
    </source>
</evidence>
<comment type="function">
    <text evidence="6">RNA helicase.</text>
</comment>
<keyword evidence="1 6" id="KW-0547">Nucleotide-binding</keyword>
<dbReference type="AlphaFoldDB" id="A0A8C8Y9N4"/>
<dbReference type="PROSITE" id="PS51195">
    <property type="entry name" value="Q_MOTIF"/>
    <property type="match status" value="1"/>
</dbReference>
<evidence type="ECO:0000259" key="9">
    <source>
        <dbReference type="PROSITE" id="PS51195"/>
    </source>
</evidence>
<dbReference type="PANTHER" id="PTHR24031">
    <property type="entry name" value="RNA HELICASE"/>
    <property type="match status" value="1"/>
</dbReference>
<evidence type="ECO:0000256" key="1">
    <source>
        <dbReference type="ARBA" id="ARBA00022741"/>
    </source>
</evidence>
<proteinExistence type="inferred from homology"/>
<dbReference type="EC" id="3.6.4.13" evidence="6"/>
<evidence type="ECO:0000256" key="6">
    <source>
        <dbReference type="RuleBase" id="RU365068"/>
    </source>
</evidence>
<dbReference type="InterPro" id="IPR014014">
    <property type="entry name" value="RNA_helicase_DEAD_Q_motif"/>
</dbReference>
<evidence type="ECO:0000256" key="4">
    <source>
        <dbReference type="ARBA" id="ARBA00022840"/>
    </source>
</evidence>
<comment type="similarity">
    <text evidence="6">Belongs to the DEAD box helicase family.</text>
</comment>
<comment type="domain">
    <text evidence="6">The Q motif is unique to and characteristic of the DEAD box family of RNA helicases and controls ATP binding and hydrolysis.</text>
</comment>
<feature type="domain" description="Helicase ATP-binding" evidence="8">
    <location>
        <begin position="50"/>
        <end position="150"/>
    </location>
</feature>
<dbReference type="OMA" id="YLCEYAL"/>
<keyword evidence="11" id="KW-1185">Reference proteome</keyword>
<reference evidence="10" key="3">
    <citation type="submission" date="2025-09" db="UniProtKB">
        <authorList>
            <consortium name="Ensembl"/>
        </authorList>
    </citation>
    <scope>IDENTIFICATION</scope>
</reference>
<keyword evidence="6" id="KW-0694">RNA-binding</keyword>
<dbReference type="GO" id="GO:0016787">
    <property type="term" value="F:hydrolase activity"/>
    <property type="evidence" value="ECO:0007669"/>
    <property type="project" value="UniProtKB-KW"/>
</dbReference>
<dbReference type="GO" id="GO:0005524">
    <property type="term" value="F:ATP binding"/>
    <property type="evidence" value="ECO:0007669"/>
    <property type="project" value="UniProtKB-UniRule"/>
</dbReference>
<feature type="short sequence motif" description="Q motif" evidence="5">
    <location>
        <begin position="19"/>
        <end position="47"/>
    </location>
</feature>
<evidence type="ECO:0000256" key="7">
    <source>
        <dbReference type="SAM" id="MobiDB-lite"/>
    </source>
</evidence>
<name>A0A8C8Y9N4_PANLE</name>
<keyword evidence="3 6" id="KW-0347">Helicase</keyword>
<dbReference type="InterPro" id="IPR014001">
    <property type="entry name" value="Helicase_ATP-bd"/>
</dbReference>
<dbReference type="Ensembl" id="ENSPLOT00000032531.1">
    <property type="protein sequence ID" value="ENSPLOP00000029460.1"/>
    <property type="gene ID" value="ENSPLOG00000021564.1"/>
</dbReference>
<evidence type="ECO:0000313" key="10">
    <source>
        <dbReference type="Ensembl" id="ENSPLOP00000029460.1"/>
    </source>
</evidence>
<dbReference type="SUPFAM" id="SSF52540">
    <property type="entry name" value="P-loop containing nucleoside triphosphate hydrolases"/>
    <property type="match status" value="1"/>
</dbReference>
<dbReference type="GeneTree" id="ENSGT00940000153889"/>
<dbReference type="GO" id="GO:0003723">
    <property type="term" value="F:RNA binding"/>
    <property type="evidence" value="ECO:0007669"/>
    <property type="project" value="UniProtKB-UniRule"/>
</dbReference>